<gene>
    <name evidence="2" type="ORF">DIATSA_LOCUS11493</name>
</gene>
<feature type="region of interest" description="Disordered" evidence="1">
    <location>
        <begin position="88"/>
        <end position="292"/>
    </location>
</feature>
<feature type="compositionally biased region" description="Low complexity" evidence="1">
    <location>
        <begin position="60"/>
        <end position="71"/>
    </location>
</feature>
<feature type="compositionally biased region" description="Polar residues" evidence="1">
    <location>
        <begin position="115"/>
        <end position="126"/>
    </location>
</feature>
<evidence type="ECO:0000256" key="1">
    <source>
        <dbReference type="SAM" id="MobiDB-lite"/>
    </source>
</evidence>
<feature type="compositionally biased region" description="Basic and acidic residues" evidence="1">
    <location>
        <begin position="189"/>
        <end position="204"/>
    </location>
</feature>
<feature type="region of interest" description="Disordered" evidence="1">
    <location>
        <begin position="52"/>
        <end position="73"/>
    </location>
</feature>
<dbReference type="Proteomes" id="UP001153714">
    <property type="component" value="Chromosome 6"/>
</dbReference>
<name>A0A9N9RDG4_9NEOP</name>
<feature type="compositionally biased region" description="Low complexity" evidence="1">
    <location>
        <begin position="88"/>
        <end position="99"/>
    </location>
</feature>
<protein>
    <submittedName>
        <fullName evidence="2">Uncharacterized protein</fullName>
    </submittedName>
</protein>
<evidence type="ECO:0000313" key="3">
    <source>
        <dbReference type="Proteomes" id="UP001153714"/>
    </source>
</evidence>
<organism evidence="2 3">
    <name type="scientific">Diatraea saccharalis</name>
    <name type="common">sugarcane borer</name>
    <dbReference type="NCBI Taxonomy" id="40085"/>
    <lineage>
        <taxon>Eukaryota</taxon>
        <taxon>Metazoa</taxon>
        <taxon>Ecdysozoa</taxon>
        <taxon>Arthropoda</taxon>
        <taxon>Hexapoda</taxon>
        <taxon>Insecta</taxon>
        <taxon>Pterygota</taxon>
        <taxon>Neoptera</taxon>
        <taxon>Endopterygota</taxon>
        <taxon>Lepidoptera</taxon>
        <taxon>Glossata</taxon>
        <taxon>Ditrysia</taxon>
        <taxon>Pyraloidea</taxon>
        <taxon>Crambidae</taxon>
        <taxon>Crambinae</taxon>
        <taxon>Diatraea</taxon>
    </lineage>
</organism>
<feature type="compositionally biased region" description="Basic and acidic residues" evidence="1">
    <location>
        <begin position="238"/>
        <end position="250"/>
    </location>
</feature>
<proteinExistence type="predicted"/>
<sequence>MRFKKLEELRKRNWVEIVPVEAKKKVVPKINTKKVVKPIGGPSRLRDMIAAARKAKMDSDSSPTSDASTADNAESKTFEAGFFCVRSPIRSPRSTPSKPTLLKAVLSSEAKKSASKQTPINLNATPARSILKSATASDKKAAKKSIKVVLFDDSDNNIQENSDSTEEPFNGFENPPECHNDSGMSSMDVKNEVDVKENKENERGNRKKNRLVRQDATTEDETMVMTRSRRKSINTPKDVPEDHVAQDKTPRRSSRKKNVLQEADSNLVTAKHETPKRMVRSRRSTGLHSVKT</sequence>
<reference evidence="2" key="1">
    <citation type="submission" date="2021-12" db="EMBL/GenBank/DDBJ databases">
        <authorList>
            <person name="King R."/>
        </authorList>
    </citation>
    <scope>NUCLEOTIDE SEQUENCE</scope>
</reference>
<dbReference type="EMBL" id="OU893337">
    <property type="protein sequence ID" value="CAG9794093.1"/>
    <property type="molecule type" value="Genomic_DNA"/>
</dbReference>
<dbReference type="AlphaFoldDB" id="A0A9N9RDG4"/>
<keyword evidence="3" id="KW-1185">Reference proteome</keyword>
<accession>A0A9N9RDG4</accession>
<reference evidence="2" key="2">
    <citation type="submission" date="2022-10" db="EMBL/GenBank/DDBJ databases">
        <authorList>
            <consortium name="ENA_rothamsted_submissions"/>
            <consortium name="culmorum"/>
            <person name="King R."/>
        </authorList>
    </citation>
    <scope>NUCLEOTIDE SEQUENCE</scope>
</reference>
<evidence type="ECO:0000313" key="2">
    <source>
        <dbReference type="EMBL" id="CAG9794093.1"/>
    </source>
</evidence>
<dbReference type="OrthoDB" id="10023951at2759"/>
<feature type="compositionally biased region" description="Low complexity" evidence="1">
    <location>
        <begin position="167"/>
        <end position="177"/>
    </location>
</feature>
<feature type="compositionally biased region" description="Basic residues" evidence="1">
    <location>
        <begin position="277"/>
        <end position="292"/>
    </location>
</feature>